<dbReference type="InterPro" id="IPR002937">
    <property type="entry name" value="Amino_oxidase"/>
</dbReference>
<dbReference type="GO" id="GO:0009851">
    <property type="term" value="P:auxin biosynthetic process"/>
    <property type="evidence" value="ECO:0007669"/>
    <property type="project" value="UniProtKB-KW"/>
</dbReference>
<comment type="pathway">
    <text evidence="1">Plant hormone metabolism; auxin biosynthesis.</text>
</comment>
<dbReference type="GO" id="GO:0001716">
    <property type="term" value="F:L-amino-acid oxidase activity"/>
    <property type="evidence" value="ECO:0007669"/>
    <property type="project" value="TreeGrafter"/>
</dbReference>
<comment type="catalytic activity">
    <reaction evidence="6">
        <text>L-tryptophan + O2 = indole-3-acetamide + CO2 + H2O</text>
        <dbReference type="Rhea" id="RHEA:16165"/>
        <dbReference type="ChEBI" id="CHEBI:15377"/>
        <dbReference type="ChEBI" id="CHEBI:15379"/>
        <dbReference type="ChEBI" id="CHEBI:16031"/>
        <dbReference type="ChEBI" id="CHEBI:16526"/>
        <dbReference type="ChEBI" id="CHEBI:57912"/>
        <dbReference type="EC" id="1.13.12.3"/>
    </reaction>
</comment>
<evidence type="ECO:0000256" key="3">
    <source>
        <dbReference type="ARBA" id="ARBA00012535"/>
    </source>
</evidence>
<evidence type="ECO:0000313" key="9">
    <source>
        <dbReference type="Proteomes" id="UP000199758"/>
    </source>
</evidence>
<dbReference type="RefSeq" id="WP_072893204.1">
    <property type="nucleotide sequence ID" value="NZ_FQWZ01000001.1"/>
</dbReference>
<dbReference type="PROSITE" id="PS51318">
    <property type="entry name" value="TAT"/>
    <property type="match status" value="1"/>
</dbReference>
<dbReference type="SUPFAM" id="SSF51905">
    <property type="entry name" value="FAD/NAD(P)-binding domain"/>
    <property type="match status" value="1"/>
</dbReference>
<accession>A0A1M5K761</accession>
<dbReference type="STRING" id="490188.SAMN04488068_0398"/>
<dbReference type="Gene3D" id="1.20.1440.240">
    <property type="match status" value="1"/>
</dbReference>
<dbReference type="AlphaFoldDB" id="A0A1M5K761"/>
<evidence type="ECO:0000259" key="7">
    <source>
        <dbReference type="Pfam" id="PF01593"/>
    </source>
</evidence>
<evidence type="ECO:0000256" key="6">
    <source>
        <dbReference type="ARBA" id="ARBA00047321"/>
    </source>
</evidence>
<dbReference type="InterPro" id="IPR050281">
    <property type="entry name" value="Flavin_monoamine_oxidase"/>
</dbReference>
<keyword evidence="5" id="KW-0073">Auxin biosynthesis</keyword>
<dbReference type="EC" id="1.13.12.3" evidence="3"/>
<dbReference type="OrthoDB" id="337830at2"/>
<evidence type="ECO:0000256" key="4">
    <source>
        <dbReference type="ARBA" id="ARBA00017871"/>
    </source>
</evidence>
<dbReference type="PANTHER" id="PTHR10742">
    <property type="entry name" value="FLAVIN MONOAMINE OXIDASE"/>
    <property type="match status" value="1"/>
</dbReference>
<dbReference type="EMBL" id="FQWZ01000001">
    <property type="protein sequence ID" value="SHG48668.1"/>
    <property type="molecule type" value="Genomic_DNA"/>
</dbReference>
<name>A0A1M5K761_9GAMM</name>
<organism evidence="8 9">
    <name type="scientific">Hydrocarboniphaga daqingensis</name>
    <dbReference type="NCBI Taxonomy" id="490188"/>
    <lineage>
        <taxon>Bacteria</taxon>
        <taxon>Pseudomonadati</taxon>
        <taxon>Pseudomonadota</taxon>
        <taxon>Gammaproteobacteria</taxon>
        <taxon>Nevskiales</taxon>
        <taxon>Nevskiaceae</taxon>
        <taxon>Hydrocarboniphaga</taxon>
    </lineage>
</organism>
<evidence type="ECO:0000256" key="1">
    <source>
        <dbReference type="ARBA" id="ARBA00004814"/>
    </source>
</evidence>
<sequence>MNDPSLNPAGSISRRDLLAMIGLVAGSSASYRAMASMGLVNESTYKGPIKLDGGAKNKSVLILGAGHAGAVAAFELRKAGYKVQVLEYNDRVGGRCWTLRGGDEYTELGGATQTCGFDPGLYINPGPWRIPYHHRAVLEYCKLFGVQLEPFVQVNYNAYVHSTQAFGGKPQRYREIAADFTGHVAELLAKATSQNQLNQAVSPEDAEKLLQALRDWGALDKDYRYTANVGTSERRGYAKSPGGGIGAAPVPSQPMAVGDVLQSGLWHHMSIGQQIEFQTTLFQPVGGMDMIAKAFQRQIGDLVRYNSKVTRIDQNDKKVTVTYVDTKAGGAPMQATADYCLCTIPLSVLGQIPTQVGPKMQAAIRAVPYEASVKIGLQFKRRFWEQDEHIYGGNTYTDMPIRIISYPNSNYHGSGKGVLLGGYMFGPNAYEFTSLPPAERVRKAVEYGAKIHPQYTAEFDNGIAVGWHRVPWTLGCAGAWTDETRAAHYDNLCAMDGRIMLAGEHASYIPAWQEGALLSSLNAIERLHQHVHSR</sequence>
<gene>
    <name evidence="8" type="ORF">SAMN04488068_0398</name>
</gene>
<dbReference type="SUPFAM" id="SSF54373">
    <property type="entry name" value="FAD-linked reductases, C-terminal domain"/>
    <property type="match status" value="1"/>
</dbReference>
<dbReference type="Pfam" id="PF01593">
    <property type="entry name" value="Amino_oxidase"/>
    <property type="match status" value="1"/>
</dbReference>
<comment type="similarity">
    <text evidence="2">Belongs to the tryptophan 2-monooxygenase family.</text>
</comment>
<reference evidence="8 9" key="1">
    <citation type="submission" date="2016-11" db="EMBL/GenBank/DDBJ databases">
        <authorList>
            <person name="Jaros S."/>
            <person name="Januszkiewicz K."/>
            <person name="Wedrychowicz H."/>
        </authorList>
    </citation>
    <scope>NUCLEOTIDE SEQUENCE [LARGE SCALE GENOMIC DNA]</scope>
    <source>
        <strain evidence="8 9">CGMCC 1.7049</strain>
    </source>
</reference>
<proteinExistence type="inferred from homology"/>
<evidence type="ECO:0000256" key="2">
    <source>
        <dbReference type="ARBA" id="ARBA00005833"/>
    </source>
</evidence>
<dbReference type="GO" id="GO:0050361">
    <property type="term" value="F:tryptophan 2-monooxygenase activity"/>
    <property type="evidence" value="ECO:0007669"/>
    <property type="project" value="UniProtKB-EC"/>
</dbReference>
<feature type="domain" description="Amine oxidase" evidence="7">
    <location>
        <begin position="68"/>
        <end position="523"/>
    </location>
</feature>
<dbReference type="PANTHER" id="PTHR10742:SF342">
    <property type="entry name" value="AMINE OXIDASE"/>
    <property type="match status" value="1"/>
</dbReference>
<dbReference type="InterPro" id="IPR036188">
    <property type="entry name" value="FAD/NAD-bd_sf"/>
</dbReference>
<evidence type="ECO:0000313" key="8">
    <source>
        <dbReference type="EMBL" id="SHG48668.1"/>
    </source>
</evidence>
<dbReference type="Gene3D" id="3.50.50.60">
    <property type="entry name" value="FAD/NAD(P)-binding domain"/>
    <property type="match status" value="1"/>
</dbReference>
<protein>
    <recommendedName>
        <fullName evidence="4">Tryptophan 2-monooxygenase</fullName>
        <ecNumber evidence="3">1.13.12.3</ecNumber>
    </recommendedName>
</protein>
<dbReference type="Gene3D" id="3.90.660.10">
    <property type="match status" value="1"/>
</dbReference>
<dbReference type="GO" id="GO:0009063">
    <property type="term" value="P:amino acid catabolic process"/>
    <property type="evidence" value="ECO:0007669"/>
    <property type="project" value="TreeGrafter"/>
</dbReference>
<keyword evidence="9" id="KW-1185">Reference proteome</keyword>
<dbReference type="InterPro" id="IPR006311">
    <property type="entry name" value="TAT_signal"/>
</dbReference>
<dbReference type="PRINTS" id="PR00411">
    <property type="entry name" value="PNDRDTASEI"/>
</dbReference>
<dbReference type="Proteomes" id="UP000199758">
    <property type="component" value="Unassembled WGS sequence"/>
</dbReference>
<evidence type="ECO:0000256" key="5">
    <source>
        <dbReference type="ARBA" id="ARBA00023070"/>
    </source>
</evidence>